<dbReference type="InterPro" id="IPR005845">
    <property type="entry name" value="A-D-PHexomutase_a/b/a-II"/>
</dbReference>
<evidence type="ECO:0000256" key="3">
    <source>
        <dbReference type="ARBA" id="ARBA00010231"/>
    </source>
</evidence>
<dbReference type="KEGG" id="dqu:106749435"/>
<proteinExistence type="inferred from homology"/>
<evidence type="ECO:0000313" key="21">
    <source>
        <dbReference type="RefSeq" id="XP_014484359.1"/>
    </source>
</evidence>
<dbReference type="GO" id="GO:0005737">
    <property type="term" value="C:cytoplasm"/>
    <property type="evidence" value="ECO:0007669"/>
    <property type="project" value="UniProtKB-SubCell"/>
</dbReference>
<dbReference type="InterPro" id="IPR016055">
    <property type="entry name" value="A-D-PHexomutase_a/b/a-I/II/III"/>
</dbReference>
<dbReference type="GO" id="GO:0005634">
    <property type="term" value="C:nucleus"/>
    <property type="evidence" value="ECO:0007669"/>
    <property type="project" value="TreeGrafter"/>
</dbReference>
<dbReference type="PRINTS" id="PR00509">
    <property type="entry name" value="PGMPMM"/>
</dbReference>
<dbReference type="OrthoDB" id="8300170at2759"/>
<dbReference type="PANTHER" id="PTHR45745:SF1">
    <property type="entry name" value="PHOSPHOGLUCOMUTASE 2B-RELATED"/>
    <property type="match status" value="1"/>
</dbReference>
<keyword evidence="7" id="KW-0479">Metal-binding</keyword>
<dbReference type="PANTHER" id="PTHR45745">
    <property type="entry name" value="PHOSPHOMANNOMUTASE 45A"/>
    <property type="match status" value="1"/>
</dbReference>
<keyword evidence="5" id="KW-0313">Glucose metabolism</keyword>
<accession>A0A6P3Y0M9</accession>
<comment type="similarity">
    <text evidence="3">Belongs to the phosphohexose mutase family.</text>
</comment>
<dbReference type="AlphaFoldDB" id="A0A6P3Y0M9"/>
<evidence type="ECO:0000313" key="18">
    <source>
        <dbReference type="RefSeq" id="XP_014484356.1"/>
    </source>
</evidence>
<dbReference type="RefSeq" id="XP_014484353.1">
    <property type="nucleotide sequence ID" value="XM_014628867.1"/>
</dbReference>
<dbReference type="RefSeq" id="XP_014484358.1">
    <property type="nucleotide sequence ID" value="XM_014628872.1"/>
</dbReference>
<dbReference type="Pfam" id="PF02879">
    <property type="entry name" value="PGM_PMM_II"/>
    <property type="match status" value="1"/>
</dbReference>
<evidence type="ECO:0000256" key="10">
    <source>
        <dbReference type="ARBA" id="ARBA00023277"/>
    </source>
</evidence>
<keyword evidence="14" id="KW-1185">Reference proteome</keyword>
<dbReference type="InterPro" id="IPR005841">
    <property type="entry name" value="Alpha-D-phosphohexomutase_SF"/>
</dbReference>
<feature type="domain" description="Alpha-D-phosphohexomutase alpha/beta/alpha" evidence="12">
    <location>
        <begin position="222"/>
        <end position="327"/>
    </location>
</feature>
<dbReference type="Gene3D" id="3.40.120.10">
    <property type="entry name" value="Alpha-D-Glucose-1,6-Bisphosphate, subunit A, domain 3"/>
    <property type="match status" value="3"/>
</dbReference>
<dbReference type="RefSeq" id="XP_014484354.1">
    <property type="nucleotide sequence ID" value="XM_014628868.1"/>
</dbReference>
<dbReference type="InterPro" id="IPR005846">
    <property type="entry name" value="A-D-PHexomutase_a/b/a-III"/>
</dbReference>
<evidence type="ECO:0000256" key="2">
    <source>
        <dbReference type="ARBA" id="ARBA00004496"/>
    </source>
</evidence>
<gene>
    <name evidence="15 16 17 18 19 20 21 22" type="primary">LOC106749435</name>
</gene>
<dbReference type="GO" id="GO:0000287">
    <property type="term" value="F:magnesium ion binding"/>
    <property type="evidence" value="ECO:0007669"/>
    <property type="project" value="InterPro"/>
</dbReference>
<comment type="cofactor">
    <cofactor evidence="1">
        <name>Mg(2+)</name>
        <dbReference type="ChEBI" id="CHEBI:18420"/>
    </cofactor>
</comment>
<dbReference type="SUPFAM" id="SSF53738">
    <property type="entry name" value="Phosphoglucomutase, first 3 domains"/>
    <property type="match status" value="3"/>
</dbReference>
<reference evidence="15 16" key="1">
    <citation type="submission" date="2025-04" db="UniProtKB">
        <authorList>
            <consortium name="RefSeq"/>
        </authorList>
    </citation>
    <scope>IDENTIFICATION</scope>
</reference>
<dbReference type="GO" id="GO:0006166">
    <property type="term" value="P:purine ribonucleoside salvage"/>
    <property type="evidence" value="ECO:0007669"/>
    <property type="project" value="TreeGrafter"/>
</dbReference>
<protein>
    <submittedName>
        <fullName evidence="15 16">Phosphoglucomutase-2 isoform X1</fullName>
    </submittedName>
</protein>
<keyword evidence="9" id="KW-0413">Isomerase</keyword>
<dbReference type="InterPro" id="IPR016066">
    <property type="entry name" value="A-D-PHexomutase_CS"/>
</dbReference>
<dbReference type="PROSITE" id="PS00710">
    <property type="entry name" value="PGM_PMM"/>
    <property type="match status" value="1"/>
</dbReference>
<keyword evidence="6" id="KW-0597">Phosphoprotein</keyword>
<keyword evidence="10" id="KW-0119">Carbohydrate metabolism</keyword>
<evidence type="ECO:0000313" key="22">
    <source>
        <dbReference type="RefSeq" id="XP_014484360.1"/>
    </source>
</evidence>
<dbReference type="GeneID" id="106749435"/>
<evidence type="ECO:0000256" key="4">
    <source>
        <dbReference type="ARBA" id="ARBA00022490"/>
    </source>
</evidence>
<keyword evidence="8" id="KW-0460">Magnesium</keyword>
<evidence type="ECO:0000259" key="12">
    <source>
        <dbReference type="Pfam" id="PF02879"/>
    </source>
</evidence>
<evidence type="ECO:0000259" key="11">
    <source>
        <dbReference type="Pfam" id="PF02878"/>
    </source>
</evidence>
<evidence type="ECO:0000256" key="5">
    <source>
        <dbReference type="ARBA" id="ARBA00022526"/>
    </source>
</evidence>
<keyword evidence="4" id="KW-0963">Cytoplasm</keyword>
<evidence type="ECO:0000313" key="20">
    <source>
        <dbReference type="RefSeq" id="XP_014484358.1"/>
    </source>
</evidence>
<dbReference type="InterPro" id="IPR036900">
    <property type="entry name" value="A-D-PHexomutase_C_sf"/>
</dbReference>
<feature type="domain" description="Alpha-D-phosphohexomutase alpha/beta/alpha" evidence="13">
    <location>
        <begin position="337"/>
        <end position="464"/>
    </location>
</feature>
<evidence type="ECO:0000313" key="15">
    <source>
        <dbReference type="RefSeq" id="XP_014484353.1"/>
    </source>
</evidence>
<dbReference type="RefSeq" id="XP_014484356.1">
    <property type="nucleotide sequence ID" value="XM_014628870.1"/>
</dbReference>
<evidence type="ECO:0000313" key="16">
    <source>
        <dbReference type="RefSeq" id="XP_014484354.1"/>
    </source>
</evidence>
<evidence type="ECO:0000313" key="19">
    <source>
        <dbReference type="RefSeq" id="XP_014484357.1"/>
    </source>
</evidence>
<evidence type="ECO:0000256" key="7">
    <source>
        <dbReference type="ARBA" id="ARBA00022723"/>
    </source>
</evidence>
<dbReference type="InterPro" id="IPR005844">
    <property type="entry name" value="A-D-PHexomutase_a/b/a-I"/>
</dbReference>
<dbReference type="Pfam" id="PF02880">
    <property type="entry name" value="PGM_PMM_III"/>
    <property type="match status" value="1"/>
</dbReference>
<feature type="domain" description="Alpha-D-phosphohexomutase alpha/beta/alpha" evidence="11">
    <location>
        <begin position="54"/>
        <end position="192"/>
    </location>
</feature>
<evidence type="ECO:0000313" key="17">
    <source>
        <dbReference type="RefSeq" id="XP_014484355.1"/>
    </source>
</evidence>
<sequence length="607" mass="68363">MAPQHSVNTGDSNLDAKITEWLQWNKDPEAENEIYKYLNNKDVNILSKLFLKRLEFGTAGLRGCMGPGYSQMNDLVIVQTGQGLTKYLMDTVSEAAEQGVVIGYDGRYNSKMFAELTTAIFITNGIKVYLFRKICPTPFIPYTILKYKCAAGIMITASHNPKDDNGYKVYWQNGAQIISPHDKKIQSYILNNLKPLESLWDISKIYKNPLNMDPTTYITECYYKDLRDGVLYPEINKNTTLKFTYTAMHGVGYDYMKSAFDAANFEPFLVVEEQQLPDPEFPTVKYPNPEEGKSALDLSIKLADKSGSSIILANDPDADRLACATKKKSGEWHVFSGNELGALLGWWMIHTHRVSNPQADLNNAYMLASTVSSKILAAIARKEGFNFEETLTGFKWMGNKTVELMKDNKDVLFAYEEAIGFMCGTQVLDKDGISAGVRVAELAAYLEMLGLTLSDKLQEIYTEYGHHISDNSYWICHEPNTIKAIFERLRNYHGKPNMYPAGILEGKYIITGIRDLTTGYDNTKPDNKAVLPVSKSSQMITFTFKNGLVTTLRTSGTEPKIKYYNELCASPEEKDLNKLKDILTEMVSAIVTEFLQPEVNALIPRET</sequence>
<dbReference type="CTD" id="35923"/>
<dbReference type="Proteomes" id="UP000515204">
    <property type="component" value="Unplaced"/>
</dbReference>
<dbReference type="RefSeq" id="XP_014484359.1">
    <property type="nucleotide sequence ID" value="XM_014628873.1"/>
</dbReference>
<dbReference type="RefSeq" id="XP_014484357.1">
    <property type="nucleotide sequence ID" value="XM_014628871.1"/>
</dbReference>
<evidence type="ECO:0000313" key="14">
    <source>
        <dbReference type="Proteomes" id="UP000515204"/>
    </source>
</evidence>
<evidence type="ECO:0000256" key="8">
    <source>
        <dbReference type="ARBA" id="ARBA00022842"/>
    </source>
</evidence>
<evidence type="ECO:0000259" key="13">
    <source>
        <dbReference type="Pfam" id="PF02880"/>
    </source>
</evidence>
<dbReference type="FunFam" id="3.40.120.10:FF:000017">
    <property type="entry name" value="glucose 1,6-bisphosphate synthase"/>
    <property type="match status" value="1"/>
</dbReference>
<dbReference type="GO" id="GO:0008973">
    <property type="term" value="F:phosphopentomutase activity"/>
    <property type="evidence" value="ECO:0007669"/>
    <property type="project" value="TreeGrafter"/>
</dbReference>
<dbReference type="GO" id="GO:0006006">
    <property type="term" value="P:glucose metabolic process"/>
    <property type="evidence" value="ECO:0007669"/>
    <property type="project" value="UniProtKB-KW"/>
</dbReference>
<organism evidence="14 22">
    <name type="scientific">Dinoponera quadriceps</name>
    <name type="common">South American ant</name>
    <dbReference type="NCBI Taxonomy" id="609295"/>
    <lineage>
        <taxon>Eukaryota</taxon>
        <taxon>Metazoa</taxon>
        <taxon>Ecdysozoa</taxon>
        <taxon>Arthropoda</taxon>
        <taxon>Hexapoda</taxon>
        <taxon>Insecta</taxon>
        <taxon>Pterygota</taxon>
        <taxon>Neoptera</taxon>
        <taxon>Endopterygota</taxon>
        <taxon>Hymenoptera</taxon>
        <taxon>Apocrita</taxon>
        <taxon>Aculeata</taxon>
        <taxon>Formicoidea</taxon>
        <taxon>Formicidae</taxon>
        <taxon>Ponerinae</taxon>
        <taxon>Ponerini</taxon>
        <taxon>Dinoponera</taxon>
    </lineage>
</organism>
<dbReference type="Pfam" id="PF02878">
    <property type="entry name" value="PGM_PMM_I"/>
    <property type="match status" value="1"/>
</dbReference>
<comment type="subcellular location">
    <subcellularLocation>
        <location evidence="2">Cytoplasm</location>
    </subcellularLocation>
</comment>
<dbReference type="FunFam" id="3.40.120.10:FF:000035">
    <property type="entry name" value="Pgm3p"/>
    <property type="match status" value="1"/>
</dbReference>
<dbReference type="RefSeq" id="XP_014484360.1">
    <property type="nucleotide sequence ID" value="XM_014628874.1"/>
</dbReference>
<name>A0A6P3Y0M9_DINQU</name>
<evidence type="ECO:0000256" key="9">
    <source>
        <dbReference type="ARBA" id="ARBA00023235"/>
    </source>
</evidence>
<dbReference type="CDD" id="cd05799">
    <property type="entry name" value="PGM2"/>
    <property type="match status" value="1"/>
</dbReference>
<dbReference type="SUPFAM" id="SSF55957">
    <property type="entry name" value="Phosphoglucomutase, C-terminal domain"/>
    <property type="match status" value="1"/>
</dbReference>
<dbReference type="RefSeq" id="XP_014484355.1">
    <property type="nucleotide sequence ID" value="XM_014628869.1"/>
</dbReference>
<evidence type="ECO:0000256" key="6">
    <source>
        <dbReference type="ARBA" id="ARBA00022553"/>
    </source>
</evidence>
<evidence type="ECO:0000256" key="1">
    <source>
        <dbReference type="ARBA" id="ARBA00001946"/>
    </source>
</evidence>